<dbReference type="InterPro" id="IPR010972">
    <property type="entry name" value="Beta-PGM"/>
</dbReference>
<dbReference type="InterPro" id="IPR023198">
    <property type="entry name" value="PGP-like_dom2"/>
</dbReference>
<accession>A0AB38YJ72</accession>
<comment type="cofactor">
    <cofactor evidence="4">
        <name>Mg(2+)</name>
        <dbReference type="ChEBI" id="CHEBI:18420"/>
    </cofactor>
    <text evidence="4">Binds 2 magnesium ions per subunit.</text>
</comment>
<evidence type="ECO:0000256" key="1">
    <source>
        <dbReference type="ARBA" id="ARBA00006171"/>
    </source>
</evidence>
<dbReference type="SFLD" id="SFLDG01129">
    <property type="entry name" value="C1.5:_HAD__Beta-PGM__Phosphata"/>
    <property type="match status" value="1"/>
</dbReference>
<dbReference type="NCBIfam" id="TIGR02009">
    <property type="entry name" value="PGMB-YQAB-SF"/>
    <property type="match status" value="1"/>
</dbReference>
<dbReference type="Gene3D" id="1.10.150.240">
    <property type="entry name" value="Putative phosphatase, domain 2"/>
    <property type="match status" value="1"/>
</dbReference>
<dbReference type="GO" id="GO:0005975">
    <property type="term" value="P:carbohydrate metabolic process"/>
    <property type="evidence" value="ECO:0007669"/>
    <property type="project" value="InterPro"/>
</dbReference>
<dbReference type="GO" id="GO:0008801">
    <property type="term" value="F:beta-phosphoglucomutase activity"/>
    <property type="evidence" value="ECO:0007669"/>
    <property type="project" value="UniProtKB-EC"/>
</dbReference>
<dbReference type="EC" id="5.4.2.6" evidence="6"/>
<keyword evidence="4" id="KW-0479">Metal-binding</keyword>
<feature type="binding site" evidence="4">
    <location>
        <position position="172"/>
    </location>
    <ligand>
        <name>Mg(2+)</name>
        <dbReference type="ChEBI" id="CHEBI:18420"/>
    </ligand>
</feature>
<protein>
    <submittedName>
        <fullName evidence="6">Beta-phosphoglucomutase</fullName>
        <ecNumber evidence="6">5.4.2.6</ecNumber>
    </submittedName>
</protein>
<dbReference type="InterPro" id="IPR036412">
    <property type="entry name" value="HAD-like_sf"/>
</dbReference>
<feature type="binding site" evidence="3">
    <location>
        <position position="148"/>
    </location>
    <ligand>
        <name>substrate</name>
    </ligand>
</feature>
<dbReference type="RefSeq" id="WP_304996447.1">
    <property type="nucleotide sequence ID" value="NZ_CP101717.1"/>
</dbReference>
<dbReference type="PANTHER" id="PTHR43481">
    <property type="entry name" value="FRUCTOSE-1-PHOSPHATE PHOSPHATASE"/>
    <property type="match status" value="1"/>
</dbReference>
<dbReference type="GO" id="GO:0000287">
    <property type="term" value="F:magnesium ion binding"/>
    <property type="evidence" value="ECO:0007669"/>
    <property type="project" value="InterPro"/>
</dbReference>
<dbReference type="SUPFAM" id="SSF56784">
    <property type="entry name" value="HAD-like"/>
    <property type="match status" value="1"/>
</dbReference>
<feature type="binding site" evidence="3">
    <location>
        <position position="55"/>
    </location>
    <ligand>
        <name>substrate</name>
    </ligand>
</feature>
<feature type="active site" description="Nucleophile" evidence="2">
    <location>
        <position position="12"/>
    </location>
</feature>
<feature type="binding site" evidence="3">
    <location>
        <position position="79"/>
    </location>
    <ligand>
        <name>substrate</name>
    </ligand>
</feature>
<dbReference type="CDD" id="cd02598">
    <property type="entry name" value="HAD_BPGM"/>
    <property type="match status" value="1"/>
</dbReference>
<feature type="binding site" evidence="3">
    <location>
        <begin position="117"/>
        <end position="121"/>
    </location>
    <ligand>
        <name>substrate</name>
    </ligand>
</feature>
<feature type="binding site" evidence="4">
    <location>
        <position position="173"/>
    </location>
    <ligand>
        <name>Mg(2+)</name>
        <dbReference type="ChEBI" id="CHEBI:18420"/>
    </ligand>
</feature>
<feature type="site" description="Important for catalytic activity and assists the phosphoryl transfer reaction to Asp8 by balancing charge and orienting the reacting groups" evidence="5">
    <location>
        <position position="117"/>
    </location>
</feature>
<keyword evidence="6" id="KW-0413">Isomerase</keyword>
<evidence type="ECO:0000313" key="6">
    <source>
        <dbReference type="EMBL" id="WLD59158.1"/>
    </source>
</evidence>
<dbReference type="PANTHER" id="PTHR43481:SF4">
    <property type="entry name" value="GLYCEROL-1-PHOSPHATE PHOSPHOHYDROLASE 1-RELATED"/>
    <property type="match status" value="1"/>
</dbReference>
<dbReference type="GO" id="GO:0050308">
    <property type="term" value="F:sugar-phosphatase activity"/>
    <property type="evidence" value="ECO:0007669"/>
    <property type="project" value="TreeGrafter"/>
</dbReference>
<feature type="binding site" evidence="3">
    <location>
        <position position="28"/>
    </location>
    <ligand>
        <name>substrate</name>
    </ligand>
</feature>
<feature type="binding site" evidence="3">
    <location>
        <begin position="12"/>
        <end position="14"/>
    </location>
    <ligand>
        <name>substrate</name>
    </ligand>
</feature>
<evidence type="ECO:0000256" key="2">
    <source>
        <dbReference type="PIRSR" id="PIRSR610972-1"/>
    </source>
</evidence>
<dbReference type="Pfam" id="PF00702">
    <property type="entry name" value="Hydrolase"/>
    <property type="match status" value="1"/>
</dbReference>
<dbReference type="InterPro" id="IPR051806">
    <property type="entry name" value="HAD-like_SPP"/>
</dbReference>
<name>A0AB38YJ72_9GAMM</name>
<dbReference type="InterPro" id="IPR006439">
    <property type="entry name" value="HAD-SF_hydro_IA"/>
</dbReference>
<feature type="binding site" evidence="4">
    <location>
        <position position="12"/>
    </location>
    <ligand>
        <name>Mg(2+)</name>
        <dbReference type="ChEBI" id="CHEBI:18420"/>
    </ligand>
</feature>
<evidence type="ECO:0000256" key="3">
    <source>
        <dbReference type="PIRSR" id="PIRSR610972-2"/>
    </source>
</evidence>
<dbReference type="AlphaFoldDB" id="A0AB38YJ72"/>
<sequence>MTEPRFTGAVFDLDGVIADTARFHFLAWQRLALEEGFDIPHEVDDRVKGVDRMASLRIVLEYADRQYSAPEQEALAARKNGYYVDLIASLTPADMLPGAGEVLRTLRAAGIPIGLASASKNALPVLKALGVLDEFDFVVDAATVTNGKPDPEIFLKAAVGIGIAPANCVGFEDAPAGVTSIRQAGMYAIGIGNAELLREADEVFPTLADVSLARYFKL</sequence>
<dbReference type="InterPro" id="IPR023214">
    <property type="entry name" value="HAD_sf"/>
</dbReference>
<feature type="active site" description="Proton donor/acceptor" evidence="2">
    <location>
        <position position="14"/>
    </location>
</feature>
<dbReference type="Gene3D" id="3.40.50.1000">
    <property type="entry name" value="HAD superfamily/HAD-like"/>
    <property type="match status" value="1"/>
</dbReference>
<gene>
    <name evidence="6" type="primary">pgmB</name>
    <name evidence="6" type="ORF">NFC81_05060</name>
</gene>
<dbReference type="NCBIfam" id="TIGR01509">
    <property type="entry name" value="HAD-SF-IA-v3"/>
    <property type="match status" value="1"/>
</dbReference>
<dbReference type="NCBIfam" id="TIGR01990">
    <property type="entry name" value="bPGM"/>
    <property type="match status" value="1"/>
</dbReference>
<evidence type="ECO:0000256" key="4">
    <source>
        <dbReference type="PIRSR" id="PIRSR610972-3"/>
    </source>
</evidence>
<comment type="similarity">
    <text evidence="1">Belongs to the HAD-like hydrolase superfamily. CbbY/CbbZ/Gph/YieH family.</text>
</comment>
<feature type="site" description="Important for catalytic activity and assists the phosphoryl transfer reaction to Asp8 by balancing charge and orienting the reacting groups" evidence="5">
    <location>
        <position position="148"/>
    </location>
</feature>
<feature type="binding site" evidence="4">
    <location>
        <position position="14"/>
    </location>
    <ligand>
        <name>Mg(2+)</name>
        <dbReference type="ChEBI" id="CHEBI:18420"/>
    </ligand>
</feature>
<dbReference type="SFLD" id="SFLDG01135">
    <property type="entry name" value="C1.5.6:_HAD__Beta-PGM__Phospha"/>
    <property type="match status" value="1"/>
</dbReference>
<keyword evidence="4" id="KW-0460">Magnesium</keyword>
<organism evidence="6">
    <name type="scientific">Salinispirillum sp. LH 10-3-1</name>
    <dbReference type="NCBI Taxonomy" id="2952525"/>
    <lineage>
        <taxon>Bacteria</taxon>
        <taxon>Pseudomonadati</taxon>
        <taxon>Pseudomonadota</taxon>
        <taxon>Gammaproteobacteria</taxon>
        <taxon>Oceanospirillales</taxon>
        <taxon>Saccharospirillaceae</taxon>
        <taxon>Salinispirillum</taxon>
    </lineage>
</organism>
<dbReference type="InterPro" id="IPR010976">
    <property type="entry name" value="B-phosphoglucomutase_hydrolase"/>
</dbReference>
<dbReference type="EMBL" id="CP101717">
    <property type="protein sequence ID" value="WLD59158.1"/>
    <property type="molecule type" value="Genomic_DNA"/>
</dbReference>
<evidence type="ECO:0000256" key="5">
    <source>
        <dbReference type="PIRSR" id="PIRSR610972-4"/>
    </source>
</evidence>
<dbReference type="SFLD" id="SFLDS00003">
    <property type="entry name" value="Haloacid_Dehalogenase"/>
    <property type="match status" value="1"/>
</dbReference>
<feature type="binding site" evidence="3">
    <location>
        <begin position="47"/>
        <end position="52"/>
    </location>
    <ligand>
        <name>substrate</name>
    </ligand>
</feature>
<reference evidence="6" key="1">
    <citation type="submission" date="2022-07" db="EMBL/GenBank/DDBJ databases">
        <title>Complete genome sequence of Salinispirillum sp. LH10-3-1 capable of multiple carbohydrate inversion isolated from a soda lake.</title>
        <authorList>
            <person name="Liu J."/>
            <person name="Zhai Y."/>
            <person name="Zhang H."/>
            <person name="Yang H."/>
            <person name="Qu J."/>
            <person name="Li J."/>
        </authorList>
    </citation>
    <scope>NUCLEOTIDE SEQUENCE</scope>
    <source>
        <strain evidence="6">LH 10-3-1</strain>
    </source>
</reference>
<proteinExistence type="inferred from homology"/>